<dbReference type="InterPro" id="IPR036388">
    <property type="entry name" value="WH-like_DNA-bd_sf"/>
</dbReference>
<dbReference type="SUPFAM" id="SSF46785">
    <property type="entry name" value="Winged helix' DNA-binding domain"/>
    <property type="match status" value="1"/>
</dbReference>
<feature type="domain" description="HTH arsR-type" evidence="1">
    <location>
        <begin position="34"/>
        <end position="112"/>
    </location>
</feature>
<protein>
    <submittedName>
        <fullName evidence="2">Helix-turn-helix domain-containing protein</fullName>
    </submittedName>
</protein>
<evidence type="ECO:0000313" key="2">
    <source>
        <dbReference type="EMBL" id="QHA02528.1"/>
    </source>
</evidence>
<name>A0A6I6MPZ1_9ACTN</name>
<evidence type="ECO:0000259" key="1">
    <source>
        <dbReference type="SMART" id="SM00418"/>
    </source>
</evidence>
<evidence type="ECO:0000313" key="3">
    <source>
        <dbReference type="Proteomes" id="UP000436138"/>
    </source>
</evidence>
<keyword evidence="3" id="KW-1185">Reference proteome</keyword>
<dbReference type="InterPro" id="IPR001845">
    <property type="entry name" value="HTH_ArsR_DNA-bd_dom"/>
</dbReference>
<organism evidence="2 3">
    <name type="scientific">Streptomyces broussonetiae</name>
    <dbReference type="NCBI Taxonomy" id="2686304"/>
    <lineage>
        <taxon>Bacteria</taxon>
        <taxon>Bacillati</taxon>
        <taxon>Actinomycetota</taxon>
        <taxon>Actinomycetes</taxon>
        <taxon>Kitasatosporales</taxon>
        <taxon>Streptomycetaceae</taxon>
        <taxon>Streptomyces</taxon>
    </lineage>
</organism>
<dbReference type="EMBL" id="CP047020">
    <property type="protein sequence ID" value="QHA02528.1"/>
    <property type="molecule type" value="Genomic_DNA"/>
</dbReference>
<dbReference type="SMART" id="SM00418">
    <property type="entry name" value="HTH_ARSR"/>
    <property type="match status" value="1"/>
</dbReference>
<dbReference type="AlphaFoldDB" id="A0A6I6MPZ1"/>
<dbReference type="InterPro" id="IPR036390">
    <property type="entry name" value="WH_DNA-bd_sf"/>
</dbReference>
<dbReference type="PRINTS" id="PR00778">
    <property type="entry name" value="HTHARSR"/>
</dbReference>
<dbReference type="KEGG" id="sbro:GQF42_03780"/>
<gene>
    <name evidence="2" type="ORF">GQF42_03780</name>
</gene>
<proteinExistence type="predicted"/>
<sequence length="127" mass="13763">MDRPYRSRGVTVARPRTAARTVEHPDLSEVSLQQVLEALVDPVRRMVVSQLAGADEDKGCGTFDAPVSLSTLTHHFHVLREAGVIRQYYRGTTKLNALRTDEMEERFPGLLSAVVAASAAEGGTGTA</sequence>
<reference evidence="2 3" key="1">
    <citation type="submission" date="2019-12" db="EMBL/GenBank/DDBJ databases">
        <title>Streptomyces sp. strain T44 isolated from rhizosphere soil of Broussonetia papyrifera.</title>
        <authorList>
            <person name="Mo P."/>
        </authorList>
    </citation>
    <scope>NUCLEOTIDE SEQUENCE [LARGE SCALE GENOMIC DNA]</scope>
    <source>
        <strain evidence="2 3">T44</strain>
    </source>
</reference>
<dbReference type="GO" id="GO:0003700">
    <property type="term" value="F:DNA-binding transcription factor activity"/>
    <property type="evidence" value="ECO:0007669"/>
    <property type="project" value="InterPro"/>
</dbReference>
<dbReference type="Proteomes" id="UP000436138">
    <property type="component" value="Chromosome"/>
</dbReference>
<dbReference type="Gene3D" id="1.10.10.10">
    <property type="entry name" value="Winged helix-like DNA-binding domain superfamily/Winged helix DNA-binding domain"/>
    <property type="match status" value="1"/>
</dbReference>
<accession>A0A6I6MPZ1</accession>